<evidence type="ECO:0000259" key="12">
    <source>
        <dbReference type="PROSITE" id="PS51194"/>
    </source>
</evidence>
<dbReference type="PROSITE" id="PS51192">
    <property type="entry name" value="HELICASE_ATP_BIND_1"/>
    <property type="match status" value="1"/>
</dbReference>
<dbReference type="SMART" id="SM00487">
    <property type="entry name" value="DEXDc"/>
    <property type="match status" value="1"/>
</dbReference>
<name>A0A9P0H893_NEZVI</name>
<feature type="region of interest" description="Disordered" evidence="10">
    <location>
        <begin position="17"/>
        <end position="45"/>
    </location>
</feature>
<evidence type="ECO:0000256" key="5">
    <source>
        <dbReference type="ARBA" id="ARBA00022884"/>
    </source>
</evidence>
<evidence type="ECO:0000259" key="11">
    <source>
        <dbReference type="PROSITE" id="PS51192"/>
    </source>
</evidence>
<sequence>MTRKKNKNKSTTKVITEIDESFNNSGSQTTNGCEISEKEKHKKDVKRAGSHNLKLGKSLPQRQLGLEISSSASFSELKGKVSEETLQAIEDMGFTRMTEIQAKAIPPLLEGRDLAGNARTESGKTLAFLIPAIELIVKLKFKPKTGTGCIIISPTRESAIQTFGVLQELMKYHQNTCGLVMDGADRESEAKKLQNGINILVATHGRLFDHLQNTPGFIYKNLSCLIIDEVDRILDNGSGNKLKQIINLLPEKRLNIIFSARSNRQLKNFIRLAIKTEPVYVGGDDSYNMATLKKLEHGYVVCPPEKKFLLLFTFLKKNRNKKIMVFFSSCLSVKFHDMLLNYLDLPVISIHGKQEHKKRTATFFNFCNAESGILLCTDVVTRDLDIPAVDWIVQYDPPDDPKEYIHQLTRIPCGEGESFQGLILLRPEEKKFLMYFKSFKIPVSEMNFSWNKVADIQFQIEKLIRTNYALNLAANDAFKSCVKSYDSHLFKRVFDIKALDLTKLAKNFGLLVPPRVDLNIENFEEIRTRKRNGGDFEHSENQQKTKRLCKFIQPKQR</sequence>
<dbReference type="InterPro" id="IPR025313">
    <property type="entry name" value="SPB4-like_CTE"/>
</dbReference>
<dbReference type="Pfam" id="PF00271">
    <property type="entry name" value="Helicase_C"/>
    <property type="match status" value="1"/>
</dbReference>
<evidence type="ECO:0000256" key="9">
    <source>
        <dbReference type="RuleBase" id="RU365068"/>
    </source>
</evidence>
<evidence type="ECO:0000313" key="14">
    <source>
        <dbReference type="EMBL" id="CAH1397380.1"/>
    </source>
</evidence>
<evidence type="ECO:0000256" key="3">
    <source>
        <dbReference type="ARBA" id="ARBA00022806"/>
    </source>
</evidence>
<dbReference type="InterPro" id="IPR001650">
    <property type="entry name" value="Helicase_C-like"/>
</dbReference>
<dbReference type="SMART" id="SM00490">
    <property type="entry name" value="HELICc"/>
    <property type="match status" value="1"/>
</dbReference>
<dbReference type="AlphaFoldDB" id="A0A9P0H893"/>
<dbReference type="GO" id="GO:0005524">
    <property type="term" value="F:ATP binding"/>
    <property type="evidence" value="ECO:0007669"/>
    <property type="project" value="UniProtKB-UniRule"/>
</dbReference>
<dbReference type="GO" id="GO:0003723">
    <property type="term" value="F:RNA binding"/>
    <property type="evidence" value="ECO:0007669"/>
    <property type="project" value="UniProtKB-UniRule"/>
</dbReference>
<keyword evidence="4 9" id="KW-0067">ATP-binding</keyword>
<dbReference type="EMBL" id="OV725079">
    <property type="protein sequence ID" value="CAH1397380.1"/>
    <property type="molecule type" value="Genomic_DNA"/>
</dbReference>
<evidence type="ECO:0000256" key="7">
    <source>
        <dbReference type="ARBA" id="ARBA00047984"/>
    </source>
</evidence>
<dbReference type="InterPro" id="IPR027417">
    <property type="entry name" value="P-loop_NTPase"/>
</dbReference>
<evidence type="ECO:0000313" key="15">
    <source>
        <dbReference type="Proteomes" id="UP001152798"/>
    </source>
</evidence>
<gene>
    <name evidence="14" type="ORF">NEZAVI_LOCUS7215</name>
</gene>
<comment type="domain">
    <text evidence="9">The Q motif is unique to and characteristic of the DEAD box family of RNA helicases and controls ATP binding and hydrolysis.</text>
</comment>
<keyword evidence="5 9" id="KW-0694">RNA-binding</keyword>
<evidence type="ECO:0000256" key="1">
    <source>
        <dbReference type="ARBA" id="ARBA00022741"/>
    </source>
</evidence>
<dbReference type="SMART" id="SM01178">
    <property type="entry name" value="DUF4217"/>
    <property type="match status" value="1"/>
</dbReference>
<dbReference type="Pfam" id="PF13959">
    <property type="entry name" value="CTE_SPB4"/>
    <property type="match status" value="1"/>
</dbReference>
<evidence type="ECO:0000256" key="2">
    <source>
        <dbReference type="ARBA" id="ARBA00022801"/>
    </source>
</evidence>
<reference evidence="14" key="1">
    <citation type="submission" date="2022-01" db="EMBL/GenBank/DDBJ databases">
        <authorList>
            <person name="King R."/>
        </authorList>
    </citation>
    <scope>NUCLEOTIDE SEQUENCE</scope>
</reference>
<feature type="compositionally biased region" description="Polar residues" evidence="10">
    <location>
        <begin position="21"/>
        <end position="33"/>
    </location>
</feature>
<feature type="domain" description="Helicase ATP-binding" evidence="11">
    <location>
        <begin position="105"/>
        <end position="280"/>
    </location>
</feature>
<proteinExistence type="inferred from homology"/>
<evidence type="ECO:0000259" key="13">
    <source>
        <dbReference type="PROSITE" id="PS51195"/>
    </source>
</evidence>
<feature type="domain" description="DEAD-box RNA helicase Q" evidence="13">
    <location>
        <begin position="74"/>
        <end position="102"/>
    </location>
</feature>
<dbReference type="InterPro" id="IPR014001">
    <property type="entry name" value="Helicase_ATP-bd"/>
</dbReference>
<dbReference type="FunFam" id="3.40.50.300:FF:000379">
    <property type="entry name" value="RNA helicase"/>
    <property type="match status" value="1"/>
</dbReference>
<dbReference type="PANTHER" id="PTHR24031">
    <property type="entry name" value="RNA HELICASE"/>
    <property type="match status" value="1"/>
</dbReference>
<dbReference type="GO" id="GO:0003724">
    <property type="term" value="F:RNA helicase activity"/>
    <property type="evidence" value="ECO:0007669"/>
    <property type="project" value="UniProtKB-EC"/>
</dbReference>
<dbReference type="OrthoDB" id="10259640at2759"/>
<dbReference type="InterPro" id="IPR011545">
    <property type="entry name" value="DEAD/DEAH_box_helicase_dom"/>
</dbReference>
<evidence type="ECO:0000256" key="10">
    <source>
        <dbReference type="SAM" id="MobiDB-lite"/>
    </source>
</evidence>
<evidence type="ECO:0000256" key="6">
    <source>
        <dbReference type="ARBA" id="ARBA00024357"/>
    </source>
</evidence>
<dbReference type="Proteomes" id="UP001152798">
    <property type="component" value="Chromosome 3"/>
</dbReference>
<keyword evidence="3 9" id="KW-0347">Helicase</keyword>
<dbReference type="GO" id="GO:0016787">
    <property type="term" value="F:hydrolase activity"/>
    <property type="evidence" value="ECO:0007669"/>
    <property type="project" value="UniProtKB-KW"/>
</dbReference>
<dbReference type="PROSITE" id="PS51194">
    <property type="entry name" value="HELICASE_CTER"/>
    <property type="match status" value="1"/>
</dbReference>
<comment type="similarity">
    <text evidence="6">Belongs to the DEAD box helicase family. DDX18/HAS1 subfamily.</text>
</comment>
<dbReference type="InterPro" id="IPR014014">
    <property type="entry name" value="RNA_helicase_DEAD_Q_motif"/>
</dbReference>
<comment type="function">
    <text evidence="9">RNA helicase.</text>
</comment>
<accession>A0A9P0H893</accession>
<comment type="catalytic activity">
    <reaction evidence="7 9">
        <text>ATP + H2O = ADP + phosphate + H(+)</text>
        <dbReference type="Rhea" id="RHEA:13065"/>
        <dbReference type="ChEBI" id="CHEBI:15377"/>
        <dbReference type="ChEBI" id="CHEBI:15378"/>
        <dbReference type="ChEBI" id="CHEBI:30616"/>
        <dbReference type="ChEBI" id="CHEBI:43474"/>
        <dbReference type="ChEBI" id="CHEBI:456216"/>
        <dbReference type="EC" id="3.6.4.13"/>
    </reaction>
</comment>
<dbReference type="CDD" id="cd18787">
    <property type="entry name" value="SF2_C_DEAD"/>
    <property type="match status" value="1"/>
</dbReference>
<evidence type="ECO:0000256" key="8">
    <source>
        <dbReference type="PROSITE-ProRule" id="PRU00552"/>
    </source>
</evidence>
<dbReference type="Gene3D" id="3.40.50.300">
    <property type="entry name" value="P-loop containing nucleotide triphosphate hydrolases"/>
    <property type="match status" value="2"/>
</dbReference>
<dbReference type="SUPFAM" id="SSF52540">
    <property type="entry name" value="P-loop containing nucleoside triphosphate hydrolases"/>
    <property type="match status" value="2"/>
</dbReference>
<evidence type="ECO:0000256" key="4">
    <source>
        <dbReference type="ARBA" id="ARBA00022840"/>
    </source>
</evidence>
<dbReference type="EC" id="3.6.4.13" evidence="9"/>
<keyword evidence="1 9" id="KW-0547">Nucleotide-binding</keyword>
<protein>
    <recommendedName>
        <fullName evidence="9">ATP-dependent RNA helicase</fullName>
        <ecNumber evidence="9">3.6.4.13</ecNumber>
    </recommendedName>
</protein>
<feature type="short sequence motif" description="Q motif" evidence="8">
    <location>
        <begin position="74"/>
        <end position="102"/>
    </location>
</feature>
<dbReference type="PROSITE" id="PS51195">
    <property type="entry name" value="Q_MOTIF"/>
    <property type="match status" value="1"/>
</dbReference>
<feature type="domain" description="Helicase C-terminal" evidence="12">
    <location>
        <begin position="294"/>
        <end position="464"/>
    </location>
</feature>
<organism evidence="14 15">
    <name type="scientific">Nezara viridula</name>
    <name type="common">Southern green stink bug</name>
    <name type="synonym">Cimex viridulus</name>
    <dbReference type="NCBI Taxonomy" id="85310"/>
    <lineage>
        <taxon>Eukaryota</taxon>
        <taxon>Metazoa</taxon>
        <taxon>Ecdysozoa</taxon>
        <taxon>Arthropoda</taxon>
        <taxon>Hexapoda</taxon>
        <taxon>Insecta</taxon>
        <taxon>Pterygota</taxon>
        <taxon>Neoptera</taxon>
        <taxon>Paraneoptera</taxon>
        <taxon>Hemiptera</taxon>
        <taxon>Heteroptera</taxon>
        <taxon>Panheteroptera</taxon>
        <taxon>Pentatomomorpha</taxon>
        <taxon>Pentatomoidea</taxon>
        <taxon>Pentatomidae</taxon>
        <taxon>Pentatominae</taxon>
        <taxon>Nezara</taxon>
    </lineage>
</organism>
<keyword evidence="2 9" id="KW-0378">Hydrolase</keyword>
<keyword evidence="15" id="KW-1185">Reference proteome</keyword>
<dbReference type="Pfam" id="PF00270">
    <property type="entry name" value="DEAD"/>
    <property type="match status" value="1"/>
</dbReference>